<dbReference type="AlphaFoldDB" id="A0A518JU97"/>
<sequence length="183" mass="19934">MGLGASTIRAADCMFRDGGSFGATGALDCRAIAATVNEVADVHAFIVNTATRHTACGTVDGMPAEVVRPSNFVHPRSARLPGSKTRARLRLRRPHSNAPLPQSRNSRPVRFLHWFTSFPIQSCAGLPSSPQYWQSDDSTCLSPPHASVHQNFPHSPGMHRQSTCLDARLCACERPQLEYSPLD</sequence>
<organism evidence="1 2">
    <name type="scientific">Rosistilla carotiformis</name>
    <dbReference type="NCBI Taxonomy" id="2528017"/>
    <lineage>
        <taxon>Bacteria</taxon>
        <taxon>Pseudomonadati</taxon>
        <taxon>Planctomycetota</taxon>
        <taxon>Planctomycetia</taxon>
        <taxon>Pirellulales</taxon>
        <taxon>Pirellulaceae</taxon>
        <taxon>Rosistilla</taxon>
    </lineage>
</organism>
<dbReference type="Proteomes" id="UP000315082">
    <property type="component" value="Chromosome"/>
</dbReference>
<reference evidence="1 2" key="1">
    <citation type="submission" date="2019-02" db="EMBL/GenBank/DDBJ databases">
        <title>Deep-cultivation of Planctomycetes and their phenomic and genomic characterization uncovers novel biology.</title>
        <authorList>
            <person name="Wiegand S."/>
            <person name="Jogler M."/>
            <person name="Boedeker C."/>
            <person name="Pinto D."/>
            <person name="Vollmers J."/>
            <person name="Rivas-Marin E."/>
            <person name="Kohn T."/>
            <person name="Peeters S.H."/>
            <person name="Heuer A."/>
            <person name="Rast P."/>
            <person name="Oberbeckmann S."/>
            <person name="Bunk B."/>
            <person name="Jeske O."/>
            <person name="Meyerdierks A."/>
            <person name="Storesund J.E."/>
            <person name="Kallscheuer N."/>
            <person name="Luecker S."/>
            <person name="Lage O.M."/>
            <person name="Pohl T."/>
            <person name="Merkel B.J."/>
            <person name="Hornburger P."/>
            <person name="Mueller R.-W."/>
            <person name="Bruemmer F."/>
            <person name="Labrenz M."/>
            <person name="Spormann A.M."/>
            <person name="Op den Camp H."/>
            <person name="Overmann J."/>
            <person name="Amann R."/>
            <person name="Jetten M.S.M."/>
            <person name="Mascher T."/>
            <person name="Medema M.H."/>
            <person name="Devos D.P."/>
            <person name="Kaster A.-K."/>
            <person name="Ovreas L."/>
            <person name="Rohde M."/>
            <person name="Galperin M.Y."/>
            <person name="Jogler C."/>
        </authorList>
    </citation>
    <scope>NUCLEOTIDE SEQUENCE [LARGE SCALE GENOMIC DNA]</scope>
    <source>
        <strain evidence="1 2">Poly24</strain>
    </source>
</reference>
<keyword evidence="2" id="KW-1185">Reference proteome</keyword>
<name>A0A518JU97_9BACT</name>
<evidence type="ECO:0000313" key="2">
    <source>
        <dbReference type="Proteomes" id="UP000315082"/>
    </source>
</evidence>
<accession>A0A518JU97</accession>
<protein>
    <submittedName>
        <fullName evidence="1">Uncharacterized protein</fullName>
    </submittedName>
</protein>
<proteinExistence type="predicted"/>
<evidence type="ECO:0000313" key="1">
    <source>
        <dbReference type="EMBL" id="QDV69118.1"/>
    </source>
</evidence>
<dbReference type="EMBL" id="CP036348">
    <property type="protein sequence ID" value="QDV69118.1"/>
    <property type="molecule type" value="Genomic_DNA"/>
</dbReference>
<dbReference type="KEGG" id="rcf:Poly24_28320"/>
<gene>
    <name evidence="1" type="ORF">Poly24_28320</name>
</gene>